<dbReference type="EMBL" id="CAJFCJ010000032">
    <property type="protein sequence ID" value="CAD5126126.1"/>
    <property type="molecule type" value="Genomic_DNA"/>
</dbReference>
<evidence type="ECO:0000313" key="3">
    <source>
        <dbReference type="Proteomes" id="UP000549394"/>
    </source>
</evidence>
<reference evidence="2 3" key="1">
    <citation type="submission" date="2020-08" db="EMBL/GenBank/DDBJ databases">
        <authorList>
            <person name="Hejnol A."/>
        </authorList>
    </citation>
    <scope>NUCLEOTIDE SEQUENCE [LARGE SCALE GENOMIC DNA]</scope>
</reference>
<feature type="compositionally biased region" description="Polar residues" evidence="1">
    <location>
        <begin position="1"/>
        <end position="17"/>
    </location>
</feature>
<name>A0A7I8WDD3_9ANNE</name>
<gene>
    <name evidence="2" type="ORF">DGYR_LOCUS13399</name>
</gene>
<organism evidence="2 3">
    <name type="scientific">Dimorphilus gyrociliatus</name>
    <dbReference type="NCBI Taxonomy" id="2664684"/>
    <lineage>
        <taxon>Eukaryota</taxon>
        <taxon>Metazoa</taxon>
        <taxon>Spiralia</taxon>
        <taxon>Lophotrochozoa</taxon>
        <taxon>Annelida</taxon>
        <taxon>Polychaeta</taxon>
        <taxon>Polychaeta incertae sedis</taxon>
        <taxon>Dinophilidae</taxon>
        <taxon>Dimorphilus</taxon>
    </lineage>
</organism>
<protein>
    <submittedName>
        <fullName evidence="2">Uncharacterized protein</fullName>
    </submittedName>
</protein>
<evidence type="ECO:0000256" key="1">
    <source>
        <dbReference type="SAM" id="MobiDB-lite"/>
    </source>
</evidence>
<sequence length="139" mass="15854">MGNRPPTSMRDQSTDSDGNVERTEEKKNKERHIRFSNKIPYVPPGSVRSSHLAGGEVNLLRTLNGPDKRKEDKKRTEKGNGTGRKESITSSIFRFLGIVNRCLVTNSLTDILSAFVLFSFLYVHSHFDEENEEDDKRKN</sequence>
<evidence type="ECO:0000313" key="2">
    <source>
        <dbReference type="EMBL" id="CAD5126126.1"/>
    </source>
</evidence>
<feature type="region of interest" description="Disordered" evidence="1">
    <location>
        <begin position="1"/>
        <end position="85"/>
    </location>
</feature>
<accession>A0A7I8WDD3</accession>
<keyword evidence="3" id="KW-1185">Reference proteome</keyword>
<dbReference type="AlphaFoldDB" id="A0A7I8WDD3"/>
<comment type="caution">
    <text evidence="2">The sequence shown here is derived from an EMBL/GenBank/DDBJ whole genome shotgun (WGS) entry which is preliminary data.</text>
</comment>
<feature type="compositionally biased region" description="Basic and acidic residues" evidence="1">
    <location>
        <begin position="66"/>
        <end position="85"/>
    </location>
</feature>
<dbReference type="Proteomes" id="UP000549394">
    <property type="component" value="Unassembled WGS sequence"/>
</dbReference>
<proteinExistence type="predicted"/>
<feature type="compositionally biased region" description="Basic and acidic residues" evidence="1">
    <location>
        <begin position="19"/>
        <end position="28"/>
    </location>
</feature>